<reference evidence="6 7" key="1">
    <citation type="journal article" date="2014" name="BMC Genomics">
        <title>Comparison of environmental and isolate Sulfobacillus genomes reveals diverse carbon, sulfur, nitrogen, and hydrogen metabolisms.</title>
        <authorList>
            <person name="Justice N.B."/>
            <person name="Norman A."/>
            <person name="Brown C.T."/>
            <person name="Singh A."/>
            <person name="Thomas B.C."/>
            <person name="Banfield J.F."/>
        </authorList>
    </citation>
    <scope>NUCLEOTIDE SEQUENCE [LARGE SCALE GENOMIC DNA]</scope>
    <source>
        <strain evidence="6">AMDSBA5</strain>
    </source>
</reference>
<feature type="transmembrane region" description="Helical" evidence="5">
    <location>
        <begin position="172"/>
        <end position="193"/>
    </location>
</feature>
<proteinExistence type="predicted"/>
<organism evidence="6 7">
    <name type="scientific">Sulfobacillus thermosulfidooxidans</name>
    <dbReference type="NCBI Taxonomy" id="28034"/>
    <lineage>
        <taxon>Bacteria</taxon>
        <taxon>Bacillati</taxon>
        <taxon>Bacillota</taxon>
        <taxon>Clostridia</taxon>
        <taxon>Eubacteriales</taxon>
        <taxon>Clostridiales Family XVII. Incertae Sedis</taxon>
        <taxon>Sulfobacillus</taxon>
    </lineage>
</organism>
<protein>
    <recommendedName>
        <fullName evidence="8">Rhomboid family intramembrane serine protease</fullName>
    </recommendedName>
</protein>
<keyword evidence="4 5" id="KW-0472">Membrane</keyword>
<evidence type="ECO:0008006" key="8">
    <source>
        <dbReference type="Google" id="ProtNLM"/>
    </source>
</evidence>
<evidence type="ECO:0000256" key="3">
    <source>
        <dbReference type="ARBA" id="ARBA00022989"/>
    </source>
</evidence>
<dbReference type="Proteomes" id="UP000242705">
    <property type="component" value="Unassembled WGS sequence"/>
</dbReference>
<keyword evidence="2 5" id="KW-0812">Transmembrane</keyword>
<dbReference type="InterPro" id="IPR035952">
    <property type="entry name" value="Rhomboid-like_sf"/>
</dbReference>
<evidence type="ECO:0000313" key="7">
    <source>
        <dbReference type="Proteomes" id="UP000242705"/>
    </source>
</evidence>
<name>A0A2T2WVV0_SULTH</name>
<dbReference type="EMBL" id="PXYX01000023">
    <property type="protein sequence ID" value="PSR26360.1"/>
    <property type="molecule type" value="Genomic_DNA"/>
</dbReference>
<evidence type="ECO:0000313" key="6">
    <source>
        <dbReference type="EMBL" id="PSR26360.1"/>
    </source>
</evidence>
<feature type="transmembrane region" description="Helical" evidence="5">
    <location>
        <begin position="104"/>
        <end position="137"/>
    </location>
</feature>
<sequence length="197" mass="21266">MDRDTKKFWQERKRQMLAGNHSRLGPSGWNISHRVTIALIAIETVGWILESFFPGLVLHLSESLGRIALIVLATIMPGSLLGLIFAAFFIWIVGSQLEIVAKPWQYLLVFFGSGIVGSTVMTIMGGLGGALAAFGLAGAYVYAMSRYNYGAAVQWALFLLLINVLLSGFQPAILLGMAGSFGTGLGLAWTTGIGERR</sequence>
<keyword evidence="3 5" id="KW-1133">Transmembrane helix</keyword>
<feature type="transmembrane region" description="Helical" evidence="5">
    <location>
        <begin position="67"/>
        <end position="92"/>
    </location>
</feature>
<gene>
    <name evidence="6" type="ORF">C7B47_10705</name>
</gene>
<comment type="caution">
    <text evidence="6">The sequence shown here is derived from an EMBL/GenBank/DDBJ whole genome shotgun (WGS) entry which is preliminary data.</text>
</comment>
<evidence type="ECO:0000256" key="5">
    <source>
        <dbReference type="SAM" id="Phobius"/>
    </source>
</evidence>
<feature type="transmembrane region" description="Helical" evidence="5">
    <location>
        <begin position="149"/>
        <end position="166"/>
    </location>
</feature>
<evidence type="ECO:0000256" key="2">
    <source>
        <dbReference type="ARBA" id="ARBA00022692"/>
    </source>
</evidence>
<dbReference type="SUPFAM" id="SSF144091">
    <property type="entry name" value="Rhomboid-like"/>
    <property type="match status" value="1"/>
</dbReference>
<dbReference type="GO" id="GO:0016020">
    <property type="term" value="C:membrane"/>
    <property type="evidence" value="ECO:0007669"/>
    <property type="project" value="UniProtKB-SubCell"/>
</dbReference>
<dbReference type="AlphaFoldDB" id="A0A2T2WVV0"/>
<comment type="subcellular location">
    <subcellularLocation>
        <location evidence="1">Membrane</location>
        <topology evidence="1">Multi-pass membrane protein</topology>
    </subcellularLocation>
</comment>
<evidence type="ECO:0000256" key="4">
    <source>
        <dbReference type="ARBA" id="ARBA00023136"/>
    </source>
</evidence>
<evidence type="ECO:0000256" key="1">
    <source>
        <dbReference type="ARBA" id="ARBA00004141"/>
    </source>
</evidence>
<feature type="transmembrane region" description="Helical" evidence="5">
    <location>
        <begin position="35"/>
        <end position="60"/>
    </location>
</feature>
<accession>A0A2T2WVV0</accession>
<dbReference type="Gene3D" id="1.20.1540.10">
    <property type="entry name" value="Rhomboid-like"/>
    <property type="match status" value="1"/>
</dbReference>